<evidence type="ECO:0000313" key="4">
    <source>
        <dbReference type="Proteomes" id="UP000829354"/>
    </source>
</evidence>
<evidence type="ECO:0000256" key="2">
    <source>
        <dbReference type="SAM" id="Phobius"/>
    </source>
</evidence>
<keyword evidence="2" id="KW-0472">Membrane</keyword>
<sequence length="352" mass="40695">MVRWKVSKRYTRRRVYQEIYQHSEDESFRDNETDSEEDDRKPEESSSYKPRPDGEHEGNYRNPMIRMAYFSLMIVVVVFHPGILVLAFLIEMFVYYKNRNYYTREQEKKANGLLSPSMTTILQNRVKFKEKMSRVSNKNPGVLSYEVLRSGSASFRQAAAQEVSKCLNKVGHFCLNILAFTDFAVALMVTISPNGDKLSPEIMFVFYTAAMWMQLATIRYRSIIPLVLSVLIEIAAYTWVTVAGVKFITGVHENVNDASIIGVKDYFFFFFFSTVTIVRLVFAVVLFRLLKFKTPHFSFANTVFLKPINTPVTFSSIMAPQELDPTNPYYPQTVYNNNNNPAKNHLLDRSLV</sequence>
<organism evidence="3 4">
    <name type="scientific">Caenorhabditis briggsae</name>
    <dbReference type="NCBI Taxonomy" id="6238"/>
    <lineage>
        <taxon>Eukaryota</taxon>
        <taxon>Metazoa</taxon>
        <taxon>Ecdysozoa</taxon>
        <taxon>Nematoda</taxon>
        <taxon>Chromadorea</taxon>
        <taxon>Rhabditida</taxon>
        <taxon>Rhabditina</taxon>
        <taxon>Rhabditomorpha</taxon>
        <taxon>Rhabditoidea</taxon>
        <taxon>Rhabditidae</taxon>
        <taxon>Peloderinae</taxon>
        <taxon>Caenorhabditis</taxon>
    </lineage>
</organism>
<feature type="region of interest" description="Disordered" evidence="1">
    <location>
        <begin position="24"/>
        <end position="58"/>
    </location>
</feature>
<evidence type="ECO:0000313" key="3">
    <source>
        <dbReference type="EMBL" id="UMM18478.1"/>
    </source>
</evidence>
<keyword evidence="4" id="KW-1185">Reference proteome</keyword>
<feature type="transmembrane region" description="Helical" evidence="2">
    <location>
        <begin position="268"/>
        <end position="290"/>
    </location>
</feature>
<evidence type="ECO:0000256" key="1">
    <source>
        <dbReference type="SAM" id="MobiDB-lite"/>
    </source>
</evidence>
<feature type="transmembrane region" description="Helical" evidence="2">
    <location>
        <begin position="223"/>
        <end position="248"/>
    </location>
</feature>
<feature type="transmembrane region" description="Helical" evidence="2">
    <location>
        <begin position="173"/>
        <end position="192"/>
    </location>
</feature>
<gene>
    <name evidence="3" type="ORF">L5515_014528</name>
</gene>
<reference evidence="3 4" key="1">
    <citation type="submission" date="2022-04" db="EMBL/GenBank/DDBJ databases">
        <title>Chromosome-level reference genomes for two strains of Caenorhabditis briggsae: an improved platform for comparative genomics.</title>
        <authorList>
            <person name="Stevens L."/>
            <person name="Andersen E."/>
        </authorList>
    </citation>
    <scope>NUCLEOTIDE SEQUENCE [LARGE SCALE GENOMIC DNA]</scope>
    <source>
        <strain evidence="3">VX34</strain>
        <tissue evidence="3">Whole-organism</tissue>
    </source>
</reference>
<protein>
    <submittedName>
        <fullName evidence="3">Uncharacterized protein</fullName>
    </submittedName>
</protein>
<name>A0AAE9J7M4_CAEBR</name>
<keyword evidence="2" id="KW-1133">Transmembrane helix</keyword>
<proteinExistence type="predicted"/>
<feature type="transmembrane region" description="Helical" evidence="2">
    <location>
        <begin position="198"/>
        <end position="216"/>
    </location>
</feature>
<dbReference type="EMBL" id="CP092621">
    <property type="protein sequence ID" value="UMM18478.1"/>
    <property type="molecule type" value="Genomic_DNA"/>
</dbReference>
<dbReference type="AlphaFoldDB" id="A0AAE9J7M4"/>
<feature type="transmembrane region" description="Helical" evidence="2">
    <location>
        <begin position="68"/>
        <end position="96"/>
    </location>
</feature>
<accession>A0AAE9J7M4</accession>
<dbReference type="Proteomes" id="UP000829354">
    <property type="component" value="Chromosome II"/>
</dbReference>
<keyword evidence="2" id="KW-0812">Transmembrane</keyword>